<evidence type="ECO:0000256" key="1">
    <source>
        <dbReference type="SAM" id="MobiDB-lite"/>
    </source>
</evidence>
<feature type="compositionally biased region" description="Basic and acidic residues" evidence="1">
    <location>
        <begin position="109"/>
        <end position="120"/>
    </location>
</feature>
<feature type="compositionally biased region" description="Basic and acidic residues" evidence="1">
    <location>
        <begin position="59"/>
        <end position="78"/>
    </location>
</feature>
<protein>
    <submittedName>
        <fullName evidence="2">Uncharacterized protein</fullName>
    </submittedName>
</protein>
<comment type="caution">
    <text evidence="2">The sequence shown here is derived from an EMBL/GenBank/DDBJ whole genome shotgun (WGS) entry which is preliminary data.</text>
</comment>
<keyword evidence="3" id="KW-1185">Reference proteome</keyword>
<dbReference type="EMBL" id="SJPF01000001">
    <property type="protein sequence ID" value="TWT39029.1"/>
    <property type="molecule type" value="Genomic_DNA"/>
</dbReference>
<feature type="region of interest" description="Disordered" evidence="1">
    <location>
        <begin position="1"/>
        <end position="128"/>
    </location>
</feature>
<dbReference type="Proteomes" id="UP000318878">
    <property type="component" value="Unassembled WGS sequence"/>
</dbReference>
<name>A0A5C5VMT1_9BACT</name>
<evidence type="ECO:0000313" key="3">
    <source>
        <dbReference type="Proteomes" id="UP000318878"/>
    </source>
</evidence>
<sequence>MAKLSQRLGYFQPVGRRNHANDDMAERQKAFQANADRIASGESAGVRQQQDWIFANAGDHLRDRDRPDQHLEKAEADRQPLAALYNRDGSQRADRHVNNSRAENEEGDDPSRLVGEETHVGLKQQAFW</sequence>
<dbReference type="AlphaFoldDB" id="A0A5C5VMT1"/>
<gene>
    <name evidence="2" type="ORF">Enr8_07240</name>
</gene>
<reference evidence="2 3" key="1">
    <citation type="submission" date="2019-02" db="EMBL/GenBank/DDBJ databases">
        <title>Deep-cultivation of Planctomycetes and their phenomic and genomic characterization uncovers novel biology.</title>
        <authorList>
            <person name="Wiegand S."/>
            <person name="Jogler M."/>
            <person name="Boedeker C."/>
            <person name="Pinto D."/>
            <person name="Vollmers J."/>
            <person name="Rivas-Marin E."/>
            <person name="Kohn T."/>
            <person name="Peeters S.H."/>
            <person name="Heuer A."/>
            <person name="Rast P."/>
            <person name="Oberbeckmann S."/>
            <person name="Bunk B."/>
            <person name="Jeske O."/>
            <person name="Meyerdierks A."/>
            <person name="Storesund J.E."/>
            <person name="Kallscheuer N."/>
            <person name="Luecker S."/>
            <person name="Lage O.M."/>
            <person name="Pohl T."/>
            <person name="Merkel B.J."/>
            <person name="Hornburger P."/>
            <person name="Mueller R.-W."/>
            <person name="Bruemmer F."/>
            <person name="Labrenz M."/>
            <person name="Spormann A.M."/>
            <person name="Op Den Camp H."/>
            <person name="Overmann J."/>
            <person name="Amann R."/>
            <person name="Jetten M.S.M."/>
            <person name="Mascher T."/>
            <person name="Medema M.H."/>
            <person name="Devos D.P."/>
            <person name="Kaster A.-K."/>
            <person name="Ovreas L."/>
            <person name="Rohde M."/>
            <person name="Galperin M.Y."/>
            <person name="Jogler C."/>
        </authorList>
    </citation>
    <scope>NUCLEOTIDE SEQUENCE [LARGE SCALE GENOMIC DNA]</scope>
    <source>
        <strain evidence="2 3">Enr8</strain>
    </source>
</reference>
<proteinExistence type="predicted"/>
<organism evidence="2 3">
    <name type="scientific">Blastopirellula retiformator</name>
    <dbReference type="NCBI Taxonomy" id="2527970"/>
    <lineage>
        <taxon>Bacteria</taxon>
        <taxon>Pseudomonadati</taxon>
        <taxon>Planctomycetota</taxon>
        <taxon>Planctomycetia</taxon>
        <taxon>Pirellulales</taxon>
        <taxon>Pirellulaceae</taxon>
        <taxon>Blastopirellula</taxon>
    </lineage>
</organism>
<evidence type="ECO:0000313" key="2">
    <source>
        <dbReference type="EMBL" id="TWT39029.1"/>
    </source>
</evidence>
<accession>A0A5C5VMT1</accession>
<feature type="compositionally biased region" description="Basic and acidic residues" evidence="1">
    <location>
        <begin position="19"/>
        <end position="29"/>
    </location>
</feature>